<evidence type="ECO:0000313" key="1">
    <source>
        <dbReference type="EMBL" id="MBX17189.1"/>
    </source>
</evidence>
<evidence type="ECO:0000313" key="2">
    <source>
        <dbReference type="EMBL" id="MBX17191.1"/>
    </source>
</evidence>
<dbReference type="EMBL" id="GGEC01036705">
    <property type="protein sequence ID" value="MBX17189.1"/>
    <property type="molecule type" value="Transcribed_RNA"/>
</dbReference>
<reference evidence="2" key="1">
    <citation type="submission" date="2018-02" db="EMBL/GenBank/DDBJ databases">
        <title>Rhizophora mucronata_Transcriptome.</title>
        <authorList>
            <person name="Meera S.P."/>
            <person name="Sreeshan A."/>
            <person name="Augustine A."/>
        </authorList>
    </citation>
    <scope>NUCLEOTIDE SEQUENCE</scope>
    <source>
        <tissue evidence="2">Leaf</tissue>
    </source>
</reference>
<dbReference type="EMBL" id="GGEC01036707">
    <property type="protein sequence ID" value="MBX17191.1"/>
    <property type="molecule type" value="Transcribed_RNA"/>
</dbReference>
<protein>
    <submittedName>
        <fullName evidence="1 2">Ribonucleoside-diphosphate reductase small chain</fullName>
    </submittedName>
</protein>
<proteinExistence type="predicted"/>
<accession>A0A2P2LGV0</accession>
<dbReference type="EMBL" id="GGEC01036708">
    <property type="protein sequence ID" value="MBX17192.1"/>
    <property type="molecule type" value="Transcribed_RNA"/>
</dbReference>
<dbReference type="AlphaFoldDB" id="A0A2P2LGV0"/>
<name>A0A2P2LGV0_RHIMU</name>
<organism evidence="2">
    <name type="scientific">Rhizophora mucronata</name>
    <name type="common">Asiatic mangrove</name>
    <dbReference type="NCBI Taxonomy" id="61149"/>
    <lineage>
        <taxon>Eukaryota</taxon>
        <taxon>Viridiplantae</taxon>
        <taxon>Streptophyta</taxon>
        <taxon>Embryophyta</taxon>
        <taxon>Tracheophyta</taxon>
        <taxon>Spermatophyta</taxon>
        <taxon>Magnoliopsida</taxon>
        <taxon>eudicotyledons</taxon>
        <taxon>Gunneridae</taxon>
        <taxon>Pentapetalae</taxon>
        <taxon>rosids</taxon>
        <taxon>fabids</taxon>
        <taxon>Malpighiales</taxon>
        <taxon>Rhizophoraceae</taxon>
        <taxon>Rhizophora</taxon>
    </lineage>
</organism>
<sequence>MIPGGRQFCAAYCNYKQLRVIFPKQSKQLFVNIFWHVCKLVVHHHFWLLLLLYVTFSGCPNQEGIMYQPFISFYAFLIQKFPFNHFSRTSCLLVLPPYNPHWKDSSTRTLK</sequence>